<sequence precursor="true">MTSFGSGRALCSCFLAAALMAMLGCGSNDGLIAISGEVTFEGAPIEKGSISVMPIDGHGSPAGGEIKNGRYTVRTVPGEQTVLIYAQQQVEKQNASAADIDRGLNVYEQQFLPAAYNDQSKLRIKVDDSHRNFNFALNQQADVPVTAAE</sequence>
<evidence type="ECO:0000256" key="1">
    <source>
        <dbReference type="SAM" id="SignalP"/>
    </source>
</evidence>
<feature type="chain" id="PRO_5022891043" description="Carboxypeptidase regulatory-like domain-containing protein" evidence="1">
    <location>
        <begin position="24"/>
        <end position="149"/>
    </location>
</feature>
<reference evidence="2 3" key="1">
    <citation type="submission" date="2019-02" db="EMBL/GenBank/DDBJ databases">
        <title>Deep-cultivation of Planctomycetes and their phenomic and genomic characterization uncovers novel biology.</title>
        <authorList>
            <person name="Wiegand S."/>
            <person name="Jogler M."/>
            <person name="Boedeker C."/>
            <person name="Pinto D."/>
            <person name="Vollmers J."/>
            <person name="Rivas-Marin E."/>
            <person name="Kohn T."/>
            <person name="Peeters S.H."/>
            <person name="Heuer A."/>
            <person name="Rast P."/>
            <person name="Oberbeckmann S."/>
            <person name="Bunk B."/>
            <person name="Jeske O."/>
            <person name="Meyerdierks A."/>
            <person name="Storesund J.E."/>
            <person name="Kallscheuer N."/>
            <person name="Luecker S."/>
            <person name="Lage O.M."/>
            <person name="Pohl T."/>
            <person name="Merkel B.J."/>
            <person name="Hornburger P."/>
            <person name="Mueller R.-W."/>
            <person name="Bruemmer F."/>
            <person name="Labrenz M."/>
            <person name="Spormann A.M."/>
            <person name="Op Den Camp H."/>
            <person name="Overmann J."/>
            <person name="Amann R."/>
            <person name="Jetten M.S.M."/>
            <person name="Mascher T."/>
            <person name="Medema M.H."/>
            <person name="Devos D.P."/>
            <person name="Kaster A.-K."/>
            <person name="Ovreas L."/>
            <person name="Rohde M."/>
            <person name="Galperin M.Y."/>
            <person name="Jogler C."/>
        </authorList>
    </citation>
    <scope>NUCLEOTIDE SEQUENCE [LARGE SCALE GENOMIC DNA]</scope>
    <source>
        <strain evidence="2 3">Enr8</strain>
    </source>
</reference>
<evidence type="ECO:0008006" key="4">
    <source>
        <dbReference type="Google" id="ProtNLM"/>
    </source>
</evidence>
<dbReference type="Proteomes" id="UP000318878">
    <property type="component" value="Unassembled WGS sequence"/>
</dbReference>
<dbReference type="AlphaFoldDB" id="A0A5C5V1N4"/>
<dbReference type="EMBL" id="SJPF01000004">
    <property type="protein sequence ID" value="TWT31677.1"/>
    <property type="molecule type" value="Genomic_DNA"/>
</dbReference>
<dbReference type="RefSeq" id="WP_146433984.1">
    <property type="nucleotide sequence ID" value="NZ_SJPF01000004.1"/>
</dbReference>
<dbReference type="OrthoDB" id="291697at2"/>
<protein>
    <recommendedName>
        <fullName evidence="4">Carboxypeptidase regulatory-like domain-containing protein</fullName>
    </recommendedName>
</protein>
<keyword evidence="3" id="KW-1185">Reference proteome</keyword>
<evidence type="ECO:0000313" key="2">
    <source>
        <dbReference type="EMBL" id="TWT31677.1"/>
    </source>
</evidence>
<accession>A0A5C5V1N4</accession>
<comment type="caution">
    <text evidence="2">The sequence shown here is derived from an EMBL/GenBank/DDBJ whole genome shotgun (WGS) entry which is preliminary data.</text>
</comment>
<evidence type="ECO:0000313" key="3">
    <source>
        <dbReference type="Proteomes" id="UP000318878"/>
    </source>
</evidence>
<organism evidence="2 3">
    <name type="scientific">Blastopirellula retiformator</name>
    <dbReference type="NCBI Taxonomy" id="2527970"/>
    <lineage>
        <taxon>Bacteria</taxon>
        <taxon>Pseudomonadati</taxon>
        <taxon>Planctomycetota</taxon>
        <taxon>Planctomycetia</taxon>
        <taxon>Pirellulales</taxon>
        <taxon>Pirellulaceae</taxon>
        <taxon>Blastopirellula</taxon>
    </lineage>
</organism>
<gene>
    <name evidence="2" type="ORF">Enr8_36010</name>
</gene>
<keyword evidence="1" id="KW-0732">Signal</keyword>
<proteinExistence type="predicted"/>
<name>A0A5C5V1N4_9BACT</name>
<feature type="signal peptide" evidence="1">
    <location>
        <begin position="1"/>
        <end position="23"/>
    </location>
</feature>